<feature type="chain" id="PRO_5017381809" evidence="2">
    <location>
        <begin position="22"/>
        <end position="324"/>
    </location>
</feature>
<gene>
    <name evidence="3" type="ORF">SAMN05216578_104272</name>
</gene>
<feature type="signal peptide" evidence="2">
    <location>
        <begin position="1"/>
        <end position="21"/>
    </location>
</feature>
<name>A0A1I6BL89_9GAMM</name>
<proteinExistence type="predicted"/>
<organism evidence="3 4">
    <name type="scientific">Halopseudomonas formosensis</name>
    <dbReference type="NCBI Taxonomy" id="1002526"/>
    <lineage>
        <taxon>Bacteria</taxon>
        <taxon>Pseudomonadati</taxon>
        <taxon>Pseudomonadota</taxon>
        <taxon>Gammaproteobacteria</taxon>
        <taxon>Pseudomonadales</taxon>
        <taxon>Pseudomonadaceae</taxon>
        <taxon>Halopseudomonas</taxon>
    </lineage>
</organism>
<dbReference type="RefSeq" id="WP_090538674.1">
    <property type="nucleotide sequence ID" value="NZ_FOYD01000004.1"/>
</dbReference>
<evidence type="ECO:0000256" key="1">
    <source>
        <dbReference type="SAM" id="MobiDB-lite"/>
    </source>
</evidence>
<reference evidence="3 4" key="1">
    <citation type="submission" date="2016-10" db="EMBL/GenBank/DDBJ databases">
        <authorList>
            <person name="de Groot N.N."/>
        </authorList>
    </citation>
    <scope>NUCLEOTIDE SEQUENCE [LARGE SCALE GENOMIC DNA]</scope>
    <source>
        <strain evidence="3 4">JCM 18415</strain>
    </source>
</reference>
<dbReference type="Proteomes" id="UP000242815">
    <property type="component" value="Unassembled WGS sequence"/>
</dbReference>
<feature type="region of interest" description="Disordered" evidence="1">
    <location>
        <begin position="112"/>
        <end position="134"/>
    </location>
</feature>
<dbReference type="AlphaFoldDB" id="A0A1I6BL89"/>
<evidence type="ECO:0000313" key="4">
    <source>
        <dbReference type="Proteomes" id="UP000242815"/>
    </source>
</evidence>
<keyword evidence="2" id="KW-0732">Signal</keyword>
<dbReference type="EMBL" id="FOYD01000004">
    <property type="protein sequence ID" value="SFQ81708.1"/>
    <property type="molecule type" value="Genomic_DNA"/>
</dbReference>
<evidence type="ECO:0000313" key="3">
    <source>
        <dbReference type="EMBL" id="SFQ81708.1"/>
    </source>
</evidence>
<sequence>MNKVLGALLVIAALPVLPGEAVDDSDLPQWTVDRIAPLHDRVSRWVSNTSRNIDGFFGTDAHLHTSNRSYIRLTQEMEWEEGQGLSVDPGIRFKLDLPTTRERLRLIIESDPEETQGTLAEQGSQRLRGDSQTAGDTVVGLSRLTDRDWKQHWDTRFSAGIKVRLPLDPYLRWDAKRLWDLGDGPWMLASENRLSWFNSDGYFARTRWDLGRPLDERRHLRLVTNVQWQEDEDTLEFSEMAALDRILGSRSAIRYAAVVVGNSASNPRINDYYLQALYRRNLHREILFADVIPELHFHRDTGHQPRWGLTLRLEMFFMGDVIRR</sequence>
<feature type="compositionally biased region" description="Polar residues" evidence="1">
    <location>
        <begin position="115"/>
        <end position="134"/>
    </location>
</feature>
<dbReference type="OrthoDB" id="9342527at2"/>
<evidence type="ECO:0000256" key="2">
    <source>
        <dbReference type="SAM" id="SignalP"/>
    </source>
</evidence>
<accession>A0A1I6BL89</accession>
<protein>
    <submittedName>
        <fullName evidence="3">Uncharacterized protein</fullName>
    </submittedName>
</protein>
<dbReference type="STRING" id="1002526.SAMN05216578_104272"/>